<dbReference type="Pfam" id="PF08659">
    <property type="entry name" value="KR"/>
    <property type="match status" value="1"/>
</dbReference>
<evidence type="ECO:0000256" key="9">
    <source>
        <dbReference type="ARBA" id="ARBA00022857"/>
    </source>
</evidence>
<dbReference type="FunFam" id="3.40.47.10:FF:000042">
    <property type="entry name" value="Polyketide synthase Pks13"/>
    <property type="match status" value="1"/>
</dbReference>
<dbReference type="SUPFAM" id="SSF52777">
    <property type="entry name" value="CoA-dependent acyltransferases"/>
    <property type="match status" value="1"/>
</dbReference>
<dbReference type="InterPro" id="IPR009081">
    <property type="entry name" value="PP-bd_ACP"/>
</dbReference>
<evidence type="ECO:0000313" key="27">
    <source>
        <dbReference type="EMBL" id="PSU33664.1"/>
    </source>
</evidence>
<evidence type="ECO:0000256" key="14">
    <source>
        <dbReference type="ARBA" id="ARBA00051971"/>
    </source>
</evidence>
<dbReference type="InterPro" id="IPR036291">
    <property type="entry name" value="NAD(P)-bd_dom_sf"/>
</dbReference>
<dbReference type="PROSITE" id="PS52004">
    <property type="entry name" value="KS3_2"/>
    <property type="match status" value="1"/>
</dbReference>
<feature type="domain" description="PKS/mFAS DH" evidence="26">
    <location>
        <begin position="1362"/>
        <end position="1649"/>
    </location>
</feature>
<dbReference type="Gene3D" id="3.30.70.250">
    <property type="entry name" value="Malonyl-CoA ACP transacylase, ACP-binding"/>
    <property type="match status" value="1"/>
</dbReference>
<feature type="domain" description="Carrier" evidence="24">
    <location>
        <begin position="1734"/>
        <end position="1808"/>
    </location>
</feature>
<dbReference type="SMART" id="SM00827">
    <property type="entry name" value="PKS_AT"/>
    <property type="match status" value="1"/>
</dbReference>
<dbReference type="InterPro" id="IPR020806">
    <property type="entry name" value="PKS_PP-bd"/>
</dbReference>
<protein>
    <recommendedName>
        <fullName evidence="19">Phenolphthiocerol/phthiocerol polyketide synthase subunit E</fullName>
        <ecNumber evidence="18">2.3.1.292</ecNumber>
    </recommendedName>
    <alternativeName>
        <fullName evidence="21">(Phenol)carboxyphthiodiolenone synthase subunit E</fullName>
    </alternativeName>
    <alternativeName>
        <fullName evidence="22">Beta-ketoacyl-acyl-carrier-protein synthase I</fullName>
    </alternativeName>
    <alternativeName>
        <fullName evidence="20">Phthiocerol synthesis polyketide synthase type I PpsE</fullName>
    </alternativeName>
</protein>
<dbReference type="SMART" id="SM00822">
    <property type="entry name" value="PKS_KR"/>
    <property type="match status" value="1"/>
</dbReference>
<comment type="cofactor">
    <cofactor evidence="2">
        <name>pantetheine 4'-phosphate</name>
        <dbReference type="ChEBI" id="CHEBI:47942"/>
    </cofactor>
</comment>
<evidence type="ECO:0000256" key="22">
    <source>
        <dbReference type="ARBA" id="ARBA00084020"/>
    </source>
</evidence>
<dbReference type="PROSITE" id="PS52019">
    <property type="entry name" value="PKS_MFAS_DH"/>
    <property type="match status" value="1"/>
</dbReference>
<dbReference type="Pfam" id="PF21394">
    <property type="entry name" value="Beta-ketacyl_N"/>
    <property type="match status" value="1"/>
</dbReference>
<dbReference type="SUPFAM" id="SSF52151">
    <property type="entry name" value="FabD/lysophospholipase-like"/>
    <property type="match status" value="1"/>
</dbReference>
<dbReference type="UniPathway" id="UPA00094"/>
<dbReference type="Pfam" id="PF00109">
    <property type="entry name" value="ketoacyl-synt"/>
    <property type="match status" value="1"/>
</dbReference>
<comment type="catalytic activity">
    <reaction evidence="15">
        <text>docosanoyl-[(phenol)carboxyphthiodiolenone synthase] + 2 (S)-methylmalonyl-CoA + 3 malonyl-CoA + 5 NADPH + 10 H(+) = C34-carboxyphthiodiolenone-[(phenol)carboxyphthiodiolenone synthase] + 5 CO2 + 5 NADP(+) + 5 CoA + 2 H2O</text>
        <dbReference type="Rhea" id="RHEA:57752"/>
        <dbReference type="Rhea" id="RHEA-COMP:14987"/>
        <dbReference type="Rhea" id="RHEA-COMP:14988"/>
        <dbReference type="ChEBI" id="CHEBI:15377"/>
        <dbReference type="ChEBI" id="CHEBI:15378"/>
        <dbReference type="ChEBI" id="CHEBI:16526"/>
        <dbReference type="ChEBI" id="CHEBI:57287"/>
        <dbReference type="ChEBI" id="CHEBI:57327"/>
        <dbReference type="ChEBI" id="CHEBI:57384"/>
        <dbReference type="ChEBI" id="CHEBI:57783"/>
        <dbReference type="ChEBI" id="CHEBI:58349"/>
        <dbReference type="ChEBI" id="CHEBI:142237"/>
        <dbReference type="ChEBI" id="CHEBI:142238"/>
        <dbReference type="EC" id="2.3.1.292"/>
    </reaction>
</comment>
<feature type="active site" description="Proton acceptor; for dehydratase activity" evidence="23">
    <location>
        <position position="1395"/>
    </location>
</feature>
<dbReference type="InterPro" id="IPR014031">
    <property type="entry name" value="Ketoacyl_synth_C"/>
</dbReference>
<dbReference type="InterPro" id="IPR001227">
    <property type="entry name" value="Ac_transferase_dom_sf"/>
</dbReference>
<comment type="cofactor">
    <cofactor evidence="1">
        <name>NADP(+)</name>
        <dbReference type="ChEBI" id="CHEBI:58349"/>
    </cofactor>
</comment>
<dbReference type="Proteomes" id="UP000241222">
    <property type="component" value="Unassembled WGS sequence"/>
</dbReference>
<proteinExistence type="inferred from homology"/>
<dbReference type="Gene3D" id="3.30.70.3290">
    <property type="match status" value="1"/>
</dbReference>
<dbReference type="OrthoDB" id="9778690at2"/>
<feature type="domain" description="Ketosynthase family 3 (KS3)" evidence="25">
    <location>
        <begin position="8"/>
        <end position="442"/>
    </location>
</feature>
<keyword evidence="12" id="KW-0511">Multifunctional enzyme</keyword>
<dbReference type="CDD" id="cd08953">
    <property type="entry name" value="KR_2_SDR_x"/>
    <property type="match status" value="1"/>
</dbReference>
<dbReference type="SUPFAM" id="SSF53901">
    <property type="entry name" value="Thiolase-like"/>
    <property type="match status" value="1"/>
</dbReference>
<keyword evidence="9" id="KW-0521">NADP</keyword>
<evidence type="ECO:0000256" key="21">
    <source>
        <dbReference type="ARBA" id="ARBA00078169"/>
    </source>
</evidence>
<keyword evidence="8" id="KW-0276">Fatty acid metabolism</keyword>
<dbReference type="EC" id="2.3.1.292" evidence="18"/>
<name>A0A2T3IYI7_9GAMM</name>
<evidence type="ECO:0000256" key="2">
    <source>
        <dbReference type="ARBA" id="ARBA00001957"/>
    </source>
</evidence>
<evidence type="ECO:0000256" key="15">
    <source>
        <dbReference type="ARBA" id="ARBA00052119"/>
    </source>
</evidence>
<reference evidence="27 28" key="1">
    <citation type="submission" date="2018-03" db="EMBL/GenBank/DDBJ databases">
        <title>Whole genome sequencing of Histamine producing bacteria.</title>
        <authorList>
            <person name="Butler K."/>
        </authorList>
    </citation>
    <scope>NUCLEOTIDE SEQUENCE [LARGE SCALE GENOMIC DNA]</scope>
    <source>
        <strain evidence="27 28">JCM 13586</strain>
    </source>
</reference>
<comment type="caution">
    <text evidence="27">The sequence shown here is derived from an EMBL/GenBank/DDBJ whole genome shotgun (WGS) entry which is preliminary data.</text>
</comment>
<dbReference type="RefSeq" id="WP_107349297.1">
    <property type="nucleotide sequence ID" value="NZ_PYMH01000005.1"/>
</dbReference>
<evidence type="ECO:0000256" key="8">
    <source>
        <dbReference type="ARBA" id="ARBA00022832"/>
    </source>
</evidence>
<comment type="similarity">
    <text evidence="4">Belongs to the short-chain dehydrogenases/reductases (SDR) family.</text>
</comment>
<dbReference type="InterPro" id="IPR049551">
    <property type="entry name" value="PKS_DH_C"/>
</dbReference>
<dbReference type="InterPro" id="IPR018201">
    <property type="entry name" value="Ketoacyl_synth_AS"/>
</dbReference>
<accession>A0A2T3IYI7</accession>
<dbReference type="SUPFAM" id="SSF51735">
    <property type="entry name" value="NAD(P)-binding Rossmann-fold domains"/>
    <property type="match status" value="2"/>
</dbReference>
<feature type="region of interest" description="C-terminal hotdog fold" evidence="23">
    <location>
        <begin position="1498"/>
        <end position="1649"/>
    </location>
</feature>
<dbReference type="InterPro" id="IPR016035">
    <property type="entry name" value="Acyl_Trfase/lysoPLipase"/>
</dbReference>
<gene>
    <name evidence="27" type="ORF">C9I99_12915</name>
</gene>
<evidence type="ECO:0000256" key="17">
    <source>
        <dbReference type="ARBA" id="ARBA00058455"/>
    </source>
</evidence>
<dbReference type="Pfam" id="PF02801">
    <property type="entry name" value="Ketoacyl-synt_C"/>
    <property type="match status" value="1"/>
</dbReference>
<dbReference type="InterPro" id="IPR057326">
    <property type="entry name" value="KR_dom"/>
</dbReference>
<evidence type="ECO:0000259" key="25">
    <source>
        <dbReference type="PROSITE" id="PS52004"/>
    </source>
</evidence>
<organism evidence="27 28">
    <name type="scientific">Photobacterium lutimaris</name>
    <dbReference type="NCBI Taxonomy" id="388278"/>
    <lineage>
        <taxon>Bacteria</taxon>
        <taxon>Pseudomonadati</taxon>
        <taxon>Pseudomonadota</taxon>
        <taxon>Gammaproteobacteria</taxon>
        <taxon>Vibrionales</taxon>
        <taxon>Vibrionaceae</taxon>
        <taxon>Photobacterium</taxon>
    </lineage>
</organism>
<evidence type="ECO:0000256" key="11">
    <source>
        <dbReference type="ARBA" id="ARBA00023098"/>
    </source>
</evidence>
<evidence type="ECO:0000256" key="16">
    <source>
        <dbReference type="ARBA" id="ARBA00052745"/>
    </source>
</evidence>
<evidence type="ECO:0000256" key="13">
    <source>
        <dbReference type="ARBA" id="ARBA00050973"/>
    </source>
</evidence>
<evidence type="ECO:0000313" key="28">
    <source>
        <dbReference type="Proteomes" id="UP000241222"/>
    </source>
</evidence>
<dbReference type="GO" id="GO:0031177">
    <property type="term" value="F:phosphopantetheine binding"/>
    <property type="evidence" value="ECO:0007669"/>
    <property type="project" value="InterPro"/>
</dbReference>
<dbReference type="Gene3D" id="3.40.366.10">
    <property type="entry name" value="Malonyl-Coenzyme A Acyl Carrier Protein, domain 2"/>
    <property type="match status" value="1"/>
</dbReference>
<dbReference type="PROSITE" id="PS50075">
    <property type="entry name" value="CARRIER"/>
    <property type="match status" value="1"/>
</dbReference>
<evidence type="ECO:0000259" key="26">
    <source>
        <dbReference type="PROSITE" id="PS52019"/>
    </source>
</evidence>
<dbReference type="Pfam" id="PF00550">
    <property type="entry name" value="PP-binding"/>
    <property type="match status" value="1"/>
</dbReference>
<dbReference type="SMART" id="SM00823">
    <property type="entry name" value="PKS_PP"/>
    <property type="match status" value="1"/>
</dbReference>
<dbReference type="Gene3D" id="3.40.47.10">
    <property type="match status" value="1"/>
</dbReference>
<dbReference type="SUPFAM" id="SSF55048">
    <property type="entry name" value="Probable ACP-binding domain of malonyl-CoA ACP transacylase"/>
    <property type="match status" value="1"/>
</dbReference>
<dbReference type="SMART" id="SM00825">
    <property type="entry name" value="PKS_KS"/>
    <property type="match status" value="1"/>
</dbReference>
<evidence type="ECO:0000256" key="20">
    <source>
        <dbReference type="ARBA" id="ARBA00075053"/>
    </source>
</evidence>
<evidence type="ECO:0000256" key="4">
    <source>
        <dbReference type="ARBA" id="ARBA00006484"/>
    </source>
</evidence>
<dbReference type="PANTHER" id="PTHR43775:SF51">
    <property type="entry name" value="INACTIVE PHENOLPHTHIOCEROL SYNTHESIS POLYKETIDE SYNTHASE TYPE I PKS1-RELATED"/>
    <property type="match status" value="1"/>
</dbReference>
<dbReference type="CDD" id="cd00833">
    <property type="entry name" value="PKS"/>
    <property type="match status" value="1"/>
</dbReference>
<dbReference type="GO" id="GO:0006633">
    <property type="term" value="P:fatty acid biosynthetic process"/>
    <property type="evidence" value="ECO:0007669"/>
    <property type="project" value="UniProtKB-UniPathway"/>
</dbReference>
<dbReference type="GO" id="GO:0016491">
    <property type="term" value="F:oxidoreductase activity"/>
    <property type="evidence" value="ECO:0007669"/>
    <property type="project" value="UniProtKB-KW"/>
</dbReference>
<dbReference type="InterPro" id="IPR016039">
    <property type="entry name" value="Thiolase-like"/>
</dbReference>
<feature type="active site" description="Proton donor; for dehydratase activity" evidence="23">
    <location>
        <position position="1562"/>
    </location>
</feature>
<feature type="region of interest" description="N-terminal hotdog fold" evidence="23">
    <location>
        <begin position="1362"/>
        <end position="1484"/>
    </location>
</feature>
<comment type="catalytic activity">
    <reaction evidence="14">
        <text>19-(4-hydroxyphenyl)nonadecanoyl-[(phenol)carboxyphthiodiolenone synthase] + 2 (S)-methylmalonyl-CoA + 3 malonyl-CoA + 5 NADPH + 10 H(+) = C37-(phenol)carboxyphthiodiolenone-[(phenol)carboxyphthiodiolenone synthase] + 5 CO2 + 5 NADP(+) + 5 CoA + 2 H2O</text>
        <dbReference type="Rhea" id="RHEA:57760"/>
        <dbReference type="Rhea" id="RHEA-COMP:14273"/>
        <dbReference type="Rhea" id="RHEA-COMP:14990"/>
        <dbReference type="ChEBI" id="CHEBI:15377"/>
        <dbReference type="ChEBI" id="CHEBI:15378"/>
        <dbReference type="ChEBI" id="CHEBI:16526"/>
        <dbReference type="ChEBI" id="CHEBI:57287"/>
        <dbReference type="ChEBI" id="CHEBI:57327"/>
        <dbReference type="ChEBI" id="CHEBI:57384"/>
        <dbReference type="ChEBI" id="CHEBI:57783"/>
        <dbReference type="ChEBI" id="CHEBI:58349"/>
        <dbReference type="ChEBI" id="CHEBI:133301"/>
        <dbReference type="ChEBI" id="CHEBI:142260"/>
        <dbReference type="EC" id="2.3.1.292"/>
    </reaction>
</comment>
<dbReference type="Gene3D" id="3.30.559.30">
    <property type="entry name" value="Nonribosomal peptide synthetase, condensation domain"/>
    <property type="match status" value="1"/>
</dbReference>
<dbReference type="InterPro" id="IPR049900">
    <property type="entry name" value="PKS_mFAS_DH"/>
</dbReference>
<dbReference type="PROSITE" id="PS00606">
    <property type="entry name" value="KS3_1"/>
    <property type="match status" value="1"/>
</dbReference>
<evidence type="ECO:0000256" key="12">
    <source>
        <dbReference type="ARBA" id="ARBA00023268"/>
    </source>
</evidence>
<evidence type="ECO:0000256" key="7">
    <source>
        <dbReference type="ARBA" id="ARBA00022679"/>
    </source>
</evidence>
<evidence type="ECO:0000256" key="1">
    <source>
        <dbReference type="ARBA" id="ARBA00001937"/>
    </source>
</evidence>
<dbReference type="Gene3D" id="3.10.129.110">
    <property type="entry name" value="Polyketide synthase dehydratase"/>
    <property type="match status" value="1"/>
</dbReference>
<keyword evidence="7" id="KW-0808">Transferase</keyword>
<dbReference type="InterPro" id="IPR049552">
    <property type="entry name" value="PKS_DH_N"/>
</dbReference>
<dbReference type="GO" id="GO:0004312">
    <property type="term" value="F:fatty acid synthase activity"/>
    <property type="evidence" value="ECO:0007669"/>
    <property type="project" value="TreeGrafter"/>
</dbReference>
<dbReference type="InterPro" id="IPR014043">
    <property type="entry name" value="Acyl_transferase_dom"/>
</dbReference>
<dbReference type="InterPro" id="IPR020841">
    <property type="entry name" value="PKS_Beta-ketoAc_synthase_dom"/>
</dbReference>
<dbReference type="GO" id="GO:0004315">
    <property type="term" value="F:3-oxoacyl-[acyl-carrier-protein] synthase activity"/>
    <property type="evidence" value="ECO:0007669"/>
    <property type="project" value="InterPro"/>
</dbReference>
<evidence type="ECO:0000256" key="3">
    <source>
        <dbReference type="ARBA" id="ARBA00005194"/>
    </source>
</evidence>
<sequence>MNNVTEFDDRIAVIGMSGRFPGAENHHQFWQNLQGGVESVTTLSKEDLRGCLEGLDPISAQYVSRQMKNPNYVNAGFFLEETEGFDAGFFGFNPSELELIDPQHRIFIETSWEALEDGGYDPYRYPGRVGVYAGTLMSRYLLYNVFHLMHSERDFLVGIGNEVDYLPTRVSYRLNLKGPSVSVQTACSTSLVAIHLACQALLNGECDMALAGGSVLQVPHKQGYLYQEGSMTAPDGHCRAFDAKAKGTVFSAGGSGTVLLKRLDEALADGDQIYSVIRGTAVNNDGLDKVGYTAPGVDGQVAVITEALEVAGVSPDTLSYVEAHGTGTPLGDPIEIEALSKAYREYTDLNQFCAIGSLKTNIGHLAAAAGVASLMKVSLAMKHGEIPPSLNYSKPNPRIDFANSPFFVNDKLVPWHGVGGIKRAGISSFGVGGTNAHAIVEEAPVVLPSDDGRHYQLISLSAKSAKALDAQRGNLADYLEQNKHLNFADIAYTLHIGRHPFEHRFQCVASTADEAISQLRKGLNSPRSPAMPETTPLVFMFPGQGAQYVGMAQGLYDSEPVFRETFDYCASVLAVHTGIDLASILFTENLVDEAALRLQQTEITQPALFVVEYALAKLLASWGIAPGAMIGHSIGEWVAACLAGVFSVDDAIRLVARRASLMGQQEPGTMAAVRVSASEAEGMLGHGLDLAAVNGPELCVLSGSHEAIDRLAAKGVTVQPLHTSHAFHSAMMEPVLDPLRREFADVQLNPPTIPFVSNVSGTWITAEQAMDPEYWLAHLRGTVQFAKGIHSLLEQGDCIFLEVGPGTSLSGLTRLSLAGQGASVTANCLPHPKMKTDALESLLQAVGNLWCAGHEPDWHAFYSLQRRLRVSAPTYAFQRTRYWVETQSERKAALALDAGKRKPLEEWFYTPSWTRGMPAREVVSGQRLLLLHGGSASERALAEQLKRQGVALIDAQCTKGEVFAKQADHAFTLDVTRSEHFAELISQLAAEDRLPEGVVHTLTLQPDTDATGELAAQQEKGFFSLLWLSQALGSLAEPPAMSVQIVTSGLYDVLGSESLRPAVATVLGPRKVLPLEFPSLSCRIIDIAVYQQVLQLDTALLGRELLSGDGEDAALRNRHRWTLDYQPFNVLPSDDGVESLREHGVYLITGGLGGLGLVHAHKLATLKPSTLVLLGRSALPPREQWAALLGASDTSPELVEKLLKIKAIEALGSRVEVAAADLADETEMEVLIAGIKQRHGGLHGIVHCAGVAGGGLIQLKQREEAEKVFHAKLYGTSVLAKVTQGEALDFVMLASSLFAVSGGVGQVDYCAANNFLDVMAKSGQFAHARKVISVNWDAWQEVGMAKNMLSELSQTEQTALPASNISHRLLHSGDTATGEYTMVLNPASEWLLNEHQINNMPTVPGTLYLELARAAFVHHQQLAPEAVVELRDCFFTTPLQLSPGAKQHMVLGLGEQSGEWVFDVKDEAGHPHVFGKLAAVEPAEVKQRDLAGIRQRLAHHISDGLSIGGDQDGESGAIMFGKHWQSVEAVSYGDGEALIRLALQPDCRDDADAFFLHPALLDVATGPTAGYCVPDHLAAEGALFLPASYGRMRVYRPLTESLYSHMRYQAAQSDNDSVTLAIELLDSDGILLAEIEQFVLRRVSAEPLANDQSSLFAGGDEESAAIMPAEGAEVFARLLAGEHTEQLVVSTTDLPLLFEQIASQQFGAESANESSQSTHRTMHDRPELDTAYVEPEGEVEQALTAIWQQVLGLNQIGRHDNFFDLGADSVLGVQIVSVAREKGVIINPGQLFEHQTIAELAQVAEAVFEVQGGAQEVTSLPLSPAQVHSVDSGIELALDPGLALSNLVEALESIVAEASCFRYQLGEQQLLPVHPESLDIRLETLDAGEEVWPLLAERLAAHPELPFAAGYRSDNRGARLTVLFRGALVDASTVVVLQQYLGARLAGQPASLPEGPGYARWHEQYSSQSPNALAMADSWPITAASQAPEPKFLQQALPADFELTEALLAQHHIAAGELILAALASSVSEVLGQPSPALAVKNSYRRLDASGQWDDTLGNLAVVTPTSYQLDPSADQLTLLTQVKEAYRQQAADSLDNGSEARPQPGSPILFDFELAQRGADGDLLTVVPALQETRLVAEHPIQLRMFKPDRSWEVLWLYDGERIASSVIQRLHDSLVSELNRSLDQLQTAQSTIYTPTDFPDAGMDKDALNSFMSDLFQGTEK</sequence>
<comment type="catalytic activity">
    <reaction evidence="16">
        <text>icosanoyl-[(phenol)carboxyphthiodiolenone synthase] + 2 (S)-methylmalonyl-CoA + 3 malonyl-CoA + 5 NADPH + 10 H(+) = C32-carboxyphthiodiolenone-[(phenol)carboxyphthiodiolenone synthase] + 5 CO2 + 5 NADP(+) + 5 CoA + 2 H2O</text>
        <dbReference type="Rhea" id="RHEA:57748"/>
        <dbReference type="Rhea" id="RHEA-COMP:14985"/>
        <dbReference type="Rhea" id="RHEA-COMP:14986"/>
        <dbReference type="ChEBI" id="CHEBI:15377"/>
        <dbReference type="ChEBI" id="CHEBI:15378"/>
        <dbReference type="ChEBI" id="CHEBI:16526"/>
        <dbReference type="ChEBI" id="CHEBI:57287"/>
        <dbReference type="ChEBI" id="CHEBI:57327"/>
        <dbReference type="ChEBI" id="CHEBI:57384"/>
        <dbReference type="ChEBI" id="CHEBI:57783"/>
        <dbReference type="ChEBI" id="CHEBI:58349"/>
        <dbReference type="ChEBI" id="CHEBI:87848"/>
        <dbReference type="ChEBI" id="CHEBI:142236"/>
        <dbReference type="EC" id="2.3.1.292"/>
    </reaction>
</comment>
<dbReference type="InterPro" id="IPR036736">
    <property type="entry name" value="ACP-like_sf"/>
</dbReference>
<dbReference type="InterPro" id="IPR050091">
    <property type="entry name" value="PKS_NRPS_Biosynth_Enz"/>
</dbReference>
<dbReference type="Gene3D" id="1.10.1200.10">
    <property type="entry name" value="ACP-like"/>
    <property type="match status" value="1"/>
</dbReference>
<evidence type="ECO:0000259" key="24">
    <source>
        <dbReference type="PROSITE" id="PS50075"/>
    </source>
</evidence>
<keyword evidence="28" id="KW-1185">Reference proteome</keyword>
<evidence type="ECO:0000256" key="19">
    <source>
        <dbReference type="ARBA" id="ARBA00073623"/>
    </source>
</evidence>
<dbReference type="InterPro" id="IPR020807">
    <property type="entry name" value="PKS_DH"/>
</dbReference>
<dbReference type="PANTHER" id="PTHR43775">
    <property type="entry name" value="FATTY ACID SYNTHASE"/>
    <property type="match status" value="1"/>
</dbReference>
<evidence type="ECO:0000256" key="18">
    <source>
        <dbReference type="ARBA" id="ARBA00066974"/>
    </source>
</evidence>
<dbReference type="Pfam" id="PF14765">
    <property type="entry name" value="PS-DH"/>
    <property type="match status" value="1"/>
</dbReference>
<dbReference type="Pfam" id="PF00698">
    <property type="entry name" value="Acyl_transf_1"/>
    <property type="match status" value="1"/>
</dbReference>
<comment type="function">
    <text evidence="17">Part of the PpsABCDE complex involved in the biosynthesis of the lipid core common to phthiocerols and phenolphthiocerols by successive additions of malonyl-CoA or methylmalonyl-CoA extender units. PpsA can accept as substrate the activated forms of either icosanoyl (C20), docosanoyl (C22) or lignoceroyl (C24) groups from FadD26, or a (4-hydroxyphenyl)-C17 or (4-hydroxyphenyl)-C19 fatty acyl from FadD29. PpsA initiates the biosynthesis and extends its substrate using a malonyl-CoA extender unit. The PpsB and PpsC proteins add the second and third malonyl-CoA extender units. PpsD adds an (R)-methylmalonyl unit and PpsE adds a second (R)-methylmalonyl unit. The incorporation of the methylmalonyl units results in formation of two branched methyl groups in the elongated product.</text>
</comment>
<dbReference type="InterPro" id="IPR042104">
    <property type="entry name" value="PKS_dehydratase_sf"/>
</dbReference>
<keyword evidence="11" id="KW-0443">Lipid metabolism</keyword>
<dbReference type="GO" id="GO:0034081">
    <property type="term" value="C:polyketide synthase complex"/>
    <property type="evidence" value="ECO:0007669"/>
    <property type="project" value="UniProtKB-ARBA"/>
</dbReference>
<dbReference type="InterPro" id="IPR013968">
    <property type="entry name" value="PKS_KR"/>
</dbReference>
<keyword evidence="10" id="KW-0560">Oxidoreductase</keyword>
<evidence type="ECO:0000256" key="6">
    <source>
        <dbReference type="ARBA" id="ARBA00022553"/>
    </source>
</evidence>
<dbReference type="Gene3D" id="3.40.50.720">
    <property type="entry name" value="NAD(P)-binding Rossmann-like Domain"/>
    <property type="match status" value="1"/>
</dbReference>
<evidence type="ECO:0000256" key="5">
    <source>
        <dbReference type="ARBA" id="ARBA00022450"/>
    </source>
</evidence>
<dbReference type="InterPro" id="IPR014030">
    <property type="entry name" value="Ketoacyl_synth_N"/>
</dbReference>
<keyword evidence="5" id="KW-0596">Phosphopantetheine</keyword>
<dbReference type="SMART" id="SM00826">
    <property type="entry name" value="PKS_DH"/>
    <property type="match status" value="1"/>
</dbReference>
<dbReference type="Pfam" id="PF21089">
    <property type="entry name" value="PKS_DH_N"/>
    <property type="match status" value="1"/>
</dbReference>
<dbReference type="EMBL" id="PYMH01000005">
    <property type="protein sequence ID" value="PSU33664.1"/>
    <property type="molecule type" value="Genomic_DNA"/>
</dbReference>
<dbReference type="FunFam" id="1.10.1200.10:FF:000005">
    <property type="entry name" value="Nonribosomal peptide synthetase 1"/>
    <property type="match status" value="1"/>
</dbReference>
<dbReference type="Pfam" id="PF22621">
    <property type="entry name" value="CurL-like_PKS_C"/>
    <property type="match status" value="1"/>
</dbReference>
<comment type="pathway">
    <text evidence="3">Lipid metabolism; fatty acid biosynthesis.</text>
</comment>
<dbReference type="InterPro" id="IPR049490">
    <property type="entry name" value="C883_1060-like_KR_N"/>
</dbReference>
<dbReference type="InterPro" id="IPR016036">
    <property type="entry name" value="Malonyl_transacylase_ACP-bd"/>
</dbReference>
<comment type="catalytic activity">
    <reaction evidence="13">
        <text>17-(4-hydroxyphenyl)heptadecanoyl-[(phenol)carboxyphthiodiolenone synthase] + 2 (S)-methylmalonyl-CoA + 3 malonyl-CoA + 5 NADPH + 10 H(+) = C35-(phenol)carboxyphthiodiolenone-[(phenol)carboxyphthiodiolenone synthase] + 5 CO2 + 5 NADP(+) + 5 CoA + 2 H2O</text>
        <dbReference type="Rhea" id="RHEA:57756"/>
        <dbReference type="Rhea" id="RHEA-COMP:14272"/>
        <dbReference type="Rhea" id="RHEA-COMP:14989"/>
        <dbReference type="ChEBI" id="CHEBI:15377"/>
        <dbReference type="ChEBI" id="CHEBI:15378"/>
        <dbReference type="ChEBI" id="CHEBI:16526"/>
        <dbReference type="ChEBI" id="CHEBI:57287"/>
        <dbReference type="ChEBI" id="CHEBI:57327"/>
        <dbReference type="ChEBI" id="CHEBI:57384"/>
        <dbReference type="ChEBI" id="CHEBI:57783"/>
        <dbReference type="ChEBI" id="CHEBI:58349"/>
        <dbReference type="ChEBI" id="CHEBI:133300"/>
        <dbReference type="ChEBI" id="CHEBI:142259"/>
        <dbReference type="EC" id="2.3.1.292"/>
    </reaction>
</comment>
<keyword evidence="6" id="KW-0597">Phosphoprotein</keyword>
<dbReference type="SUPFAM" id="SSF47336">
    <property type="entry name" value="ACP-like"/>
    <property type="match status" value="1"/>
</dbReference>
<evidence type="ECO:0000256" key="10">
    <source>
        <dbReference type="ARBA" id="ARBA00023002"/>
    </source>
</evidence>
<evidence type="ECO:0000256" key="23">
    <source>
        <dbReference type="PROSITE-ProRule" id="PRU01363"/>
    </source>
</evidence>